<reference evidence="3" key="1">
    <citation type="journal article" date="2023" name="Insect Mol. Biol.">
        <title>Genome sequencing provides insights into the evolution of gene families encoding plant cell wall-degrading enzymes in longhorned beetles.</title>
        <authorList>
            <person name="Shin N.R."/>
            <person name="Okamura Y."/>
            <person name="Kirsch R."/>
            <person name="Pauchet Y."/>
        </authorList>
    </citation>
    <scope>NUCLEOTIDE SEQUENCE</scope>
    <source>
        <strain evidence="3">RBIC_L_NR</strain>
    </source>
</reference>
<feature type="compositionally biased region" description="Low complexity" evidence="1">
    <location>
        <begin position="86"/>
        <end position="103"/>
    </location>
</feature>
<dbReference type="InterPro" id="IPR002999">
    <property type="entry name" value="Tudor"/>
</dbReference>
<dbReference type="InterPro" id="IPR050621">
    <property type="entry name" value="Tudor_domain_containing"/>
</dbReference>
<keyword evidence="4" id="KW-1185">Reference proteome</keyword>
<dbReference type="PROSITE" id="PS50304">
    <property type="entry name" value="TUDOR"/>
    <property type="match status" value="1"/>
</dbReference>
<feature type="compositionally biased region" description="Polar residues" evidence="1">
    <location>
        <begin position="105"/>
        <end position="114"/>
    </location>
</feature>
<gene>
    <name evidence="3" type="ORF">NQ314_010087</name>
</gene>
<evidence type="ECO:0000313" key="4">
    <source>
        <dbReference type="Proteomes" id="UP001162156"/>
    </source>
</evidence>
<sequence>MIPQSSIQRPPKSLSSNFMPTNTQRNERFKNRSQEQQGTRMNQNNMNKDEREYKNDTDSTDNRSRNNGFVNGFDVPIESKEHKEQNLNLSNNSSDSRNSYKKSSIPRQMANNNGRQRHFREEIGNLNLEIGKIHHSALTLQVTPTIVGKCTTTKEKVSELLNMQQKLFKVHSTKNRARVINVNPLTVHFIDFGNKSQVQAVKPLPDEFRKIPALAARITPNQLPDVQDMTDVHIKVKKQDQNMDFVNTARQINFNETKAVKPTELKEADISKEQFYFEVPKPIATLQNGDKVMVIDTDTNKFLVRTRECAVKSRELTEYIKNLDKSALTLTNVKVGQLVLCSKDGLVGLYRAVVTKKESGSVVSVKYIDFPGEDDLSVKSLRNIDEYLANEPTSIILSPEYKVLNNMEEKVLSGEDFDLQFDDGTLLSKKIQDIKCPTPKQTTVKPVEVKPSTTKESVQSEKKPEPQPCSATNTKVLYEDMDWVNIEPGTYTFMCYSFQDLNDITMISTTEDVITYLEEITDLEITDNAPYKPEEFEMCLVSFKGPEEENASWYRAAVLEIEDDSYFVTFVDFGNKEVVKCEDIRKFPPNLKKVPILGVNCKCVGIPDTPEVVKQLKELIREGDQVEVIVKGLSDLTYEIEIPDLYQKLKSD</sequence>
<feature type="region of interest" description="Disordered" evidence="1">
    <location>
        <begin position="442"/>
        <end position="470"/>
    </location>
</feature>
<feature type="region of interest" description="Disordered" evidence="1">
    <location>
        <begin position="1"/>
        <end position="116"/>
    </location>
</feature>
<accession>A0AAV8XVR5</accession>
<feature type="domain" description="Tudor" evidence="2">
    <location>
        <begin position="532"/>
        <end position="594"/>
    </location>
</feature>
<dbReference type="SMART" id="SM00333">
    <property type="entry name" value="TUDOR"/>
    <property type="match status" value="2"/>
</dbReference>
<organism evidence="3 4">
    <name type="scientific">Rhamnusium bicolor</name>
    <dbReference type="NCBI Taxonomy" id="1586634"/>
    <lineage>
        <taxon>Eukaryota</taxon>
        <taxon>Metazoa</taxon>
        <taxon>Ecdysozoa</taxon>
        <taxon>Arthropoda</taxon>
        <taxon>Hexapoda</taxon>
        <taxon>Insecta</taxon>
        <taxon>Pterygota</taxon>
        <taxon>Neoptera</taxon>
        <taxon>Endopterygota</taxon>
        <taxon>Coleoptera</taxon>
        <taxon>Polyphaga</taxon>
        <taxon>Cucujiformia</taxon>
        <taxon>Chrysomeloidea</taxon>
        <taxon>Cerambycidae</taxon>
        <taxon>Lepturinae</taxon>
        <taxon>Rhagiini</taxon>
        <taxon>Rhamnusium</taxon>
    </lineage>
</organism>
<feature type="compositionally biased region" description="Basic and acidic residues" evidence="1">
    <location>
        <begin position="47"/>
        <end position="64"/>
    </location>
</feature>
<feature type="compositionally biased region" description="Polar residues" evidence="1">
    <location>
        <begin position="1"/>
        <end position="24"/>
    </location>
</feature>
<dbReference type="PANTHER" id="PTHR22948">
    <property type="entry name" value="TUDOR DOMAIN CONTAINING PROTEIN"/>
    <property type="match status" value="1"/>
</dbReference>
<dbReference type="EMBL" id="JANEYF010002778">
    <property type="protein sequence ID" value="KAJ8942353.1"/>
    <property type="molecule type" value="Genomic_DNA"/>
</dbReference>
<protein>
    <recommendedName>
        <fullName evidence="2">Tudor domain-containing protein</fullName>
    </recommendedName>
</protein>
<dbReference type="Proteomes" id="UP001162156">
    <property type="component" value="Unassembled WGS sequence"/>
</dbReference>
<feature type="compositionally biased region" description="Polar residues" evidence="1">
    <location>
        <begin position="34"/>
        <end position="46"/>
    </location>
</feature>
<evidence type="ECO:0000259" key="2">
    <source>
        <dbReference type="PROSITE" id="PS50304"/>
    </source>
</evidence>
<evidence type="ECO:0000256" key="1">
    <source>
        <dbReference type="SAM" id="MobiDB-lite"/>
    </source>
</evidence>
<name>A0AAV8XVR5_9CUCU</name>
<evidence type="ECO:0000313" key="3">
    <source>
        <dbReference type="EMBL" id="KAJ8942353.1"/>
    </source>
</evidence>
<dbReference type="Gene3D" id="2.30.30.140">
    <property type="match status" value="3"/>
</dbReference>
<dbReference type="AlphaFoldDB" id="A0AAV8XVR5"/>
<proteinExistence type="predicted"/>
<comment type="caution">
    <text evidence="3">The sequence shown here is derived from an EMBL/GenBank/DDBJ whole genome shotgun (WGS) entry which is preliminary data.</text>
</comment>
<dbReference type="CDD" id="cd20379">
    <property type="entry name" value="Tudor_dTUD-like"/>
    <property type="match status" value="1"/>
</dbReference>
<dbReference type="Pfam" id="PF00567">
    <property type="entry name" value="TUDOR"/>
    <property type="match status" value="2"/>
</dbReference>
<dbReference type="SUPFAM" id="SSF63748">
    <property type="entry name" value="Tudor/PWWP/MBT"/>
    <property type="match status" value="3"/>
</dbReference>
<dbReference type="PANTHER" id="PTHR22948:SF76">
    <property type="entry name" value="FI20010P1-RELATED"/>
    <property type="match status" value="1"/>
</dbReference>